<dbReference type="PANTHER" id="PTHR23513:SF6">
    <property type="entry name" value="MAJOR FACILITATOR SUPERFAMILY ASSOCIATED DOMAIN-CONTAINING PROTEIN"/>
    <property type="match status" value="1"/>
</dbReference>
<comment type="caution">
    <text evidence="7">The sequence shown here is derived from an EMBL/GenBank/DDBJ whole genome shotgun (WGS) entry which is preliminary data.</text>
</comment>
<name>A0ABW3DKJ9_9ACTN</name>
<organism evidence="7 8">
    <name type="scientific">Streptosporangium algeriense</name>
    <dbReference type="NCBI Taxonomy" id="1682748"/>
    <lineage>
        <taxon>Bacteria</taxon>
        <taxon>Bacillati</taxon>
        <taxon>Actinomycetota</taxon>
        <taxon>Actinomycetes</taxon>
        <taxon>Streptosporangiales</taxon>
        <taxon>Streptosporangiaceae</taxon>
        <taxon>Streptosporangium</taxon>
    </lineage>
</organism>
<dbReference type="SUPFAM" id="SSF103473">
    <property type="entry name" value="MFS general substrate transporter"/>
    <property type="match status" value="1"/>
</dbReference>
<dbReference type="EMBL" id="JBHTHX010000164">
    <property type="protein sequence ID" value="MFD0884425.1"/>
    <property type="molecule type" value="Genomic_DNA"/>
</dbReference>
<feature type="transmembrane region" description="Helical" evidence="6">
    <location>
        <begin position="99"/>
        <end position="121"/>
    </location>
</feature>
<evidence type="ECO:0000256" key="2">
    <source>
        <dbReference type="ARBA" id="ARBA00022475"/>
    </source>
</evidence>
<dbReference type="InterPro" id="IPR011701">
    <property type="entry name" value="MFS"/>
</dbReference>
<dbReference type="InterPro" id="IPR036259">
    <property type="entry name" value="MFS_trans_sf"/>
</dbReference>
<accession>A0ABW3DKJ9</accession>
<evidence type="ECO:0000256" key="4">
    <source>
        <dbReference type="ARBA" id="ARBA00022989"/>
    </source>
</evidence>
<dbReference type="Gene3D" id="1.20.1250.20">
    <property type="entry name" value="MFS general substrate transporter like domains"/>
    <property type="match status" value="1"/>
</dbReference>
<feature type="transmembrane region" description="Helical" evidence="6">
    <location>
        <begin position="41"/>
        <end position="62"/>
    </location>
</feature>
<feature type="transmembrane region" description="Helical" evidence="6">
    <location>
        <begin position="142"/>
        <end position="162"/>
    </location>
</feature>
<feature type="transmembrane region" description="Helical" evidence="6">
    <location>
        <begin position="346"/>
        <end position="365"/>
    </location>
</feature>
<feature type="transmembrane region" description="Helical" evidence="6">
    <location>
        <begin position="249"/>
        <end position="269"/>
    </location>
</feature>
<evidence type="ECO:0000256" key="3">
    <source>
        <dbReference type="ARBA" id="ARBA00022692"/>
    </source>
</evidence>
<evidence type="ECO:0000256" key="5">
    <source>
        <dbReference type="ARBA" id="ARBA00023136"/>
    </source>
</evidence>
<sequence length="412" mass="42697">MNTVSSGAFRLLWLGQTVSVIGDGAAILVVPLVVLQATGDPLIAALAAAPRTIAYLLIGLLAGPLADRWNSRRVLIMCDLVRVGLFALMPLAIHMPHGPLLVLLLACAAAGAGVFFEVSLAKTVQALLRPEDLVTGNARLEMSSQLGLLLGPALTGAVIALIGVEQTLWINAGTFLVSVVTLVPLRLGGTGEPPARRPILREMTEGFAFIRSNSVIAWLVSTQAVVNFVVAAETLVIYHASVGLKASAAWIGVIVAAAGVGGIVATSLASRAASRFTPAHLIGWSVISLGGTLLAFALSFHPLVLLFANFLHGGVTIFASVHIRALRQQLVPAEILGRVTANARMLAFVANPAGAAVFGLIAGLTGQDARWSFTAAALLSLVSGALAYRGLITGTPGRGRDEITPQPEPPAR</sequence>
<dbReference type="PANTHER" id="PTHR23513">
    <property type="entry name" value="INTEGRAL MEMBRANE EFFLUX PROTEIN-RELATED"/>
    <property type="match status" value="1"/>
</dbReference>
<feature type="transmembrane region" description="Helical" evidence="6">
    <location>
        <begin position="281"/>
        <end position="300"/>
    </location>
</feature>
<reference evidence="8" key="1">
    <citation type="journal article" date="2019" name="Int. J. Syst. Evol. Microbiol.">
        <title>The Global Catalogue of Microorganisms (GCM) 10K type strain sequencing project: providing services to taxonomists for standard genome sequencing and annotation.</title>
        <authorList>
            <consortium name="The Broad Institute Genomics Platform"/>
            <consortium name="The Broad Institute Genome Sequencing Center for Infectious Disease"/>
            <person name="Wu L."/>
            <person name="Ma J."/>
        </authorList>
    </citation>
    <scope>NUCLEOTIDE SEQUENCE [LARGE SCALE GENOMIC DNA]</scope>
    <source>
        <strain evidence="8">CCUG 62974</strain>
    </source>
</reference>
<gene>
    <name evidence="7" type="ORF">ACFQ08_07640</name>
</gene>
<keyword evidence="5 6" id="KW-0472">Membrane</keyword>
<feature type="transmembrane region" description="Helical" evidence="6">
    <location>
        <begin position="12"/>
        <end position="35"/>
    </location>
</feature>
<keyword evidence="2" id="KW-1003">Cell membrane</keyword>
<dbReference type="CDD" id="cd06173">
    <property type="entry name" value="MFS_MefA_like"/>
    <property type="match status" value="1"/>
</dbReference>
<feature type="transmembrane region" description="Helical" evidence="6">
    <location>
        <begin position="168"/>
        <end position="187"/>
    </location>
</feature>
<proteinExistence type="predicted"/>
<keyword evidence="8" id="KW-1185">Reference proteome</keyword>
<feature type="transmembrane region" description="Helical" evidence="6">
    <location>
        <begin position="306"/>
        <end position="326"/>
    </location>
</feature>
<comment type="subcellular location">
    <subcellularLocation>
        <location evidence="1">Cell membrane</location>
        <topology evidence="1">Multi-pass membrane protein</topology>
    </subcellularLocation>
</comment>
<feature type="transmembrane region" description="Helical" evidence="6">
    <location>
        <begin position="371"/>
        <end position="391"/>
    </location>
</feature>
<evidence type="ECO:0000313" key="8">
    <source>
        <dbReference type="Proteomes" id="UP001597024"/>
    </source>
</evidence>
<dbReference type="Proteomes" id="UP001597024">
    <property type="component" value="Unassembled WGS sequence"/>
</dbReference>
<evidence type="ECO:0000256" key="6">
    <source>
        <dbReference type="SAM" id="Phobius"/>
    </source>
</evidence>
<evidence type="ECO:0000256" key="1">
    <source>
        <dbReference type="ARBA" id="ARBA00004651"/>
    </source>
</evidence>
<keyword evidence="4 6" id="KW-1133">Transmembrane helix</keyword>
<feature type="transmembrane region" description="Helical" evidence="6">
    <location>
        <begin position="74"/>
        <end position="93"/>
    </location>
</feature>
<keyword evidence="3 6" id="KW-0812">Transmembrane</keyword>
<evidence type="ECO:0000313" key="7">
    <source>
        <dbReference type="EMBL" id="MFD0884425.1"/>
    </source>
</evidence>
<dbReference type="Pfam" id="PF07690">
    <property type="entry name" value="MFS_1"/>
    <property type="match status" value="1"/>
</dbReference>
<feature type="transmembrane region" description="Helical" evidence="6">
    <location>
        <begin position="208"/>
        <end position="229"/>
    </location>
</feature>
<protein>
    <submittedName>
        <fullName evidence="7">MFS transporter</fullName>
    </submittedName>
</protein>